<sequence length="352" mass="40484">MRTRSGKRTRDDSDNEEAGKCTNVLVHSDPLDAGARKSQAQRRVVPPKKKAKMSVPSQEVRAHCLSEMPLDIMFEIFALLHPKDLVSLCMAGKALLSTLRSDYAQSIWIKAREATRAPAPPEDLTELQWAALIFKTSCMSCKGRDVKTIDFMLRRRLCTKCKKLHLIPTKMFPRVFPELDPSITSLVYSTSAIASRHPHHPKQLYFWKSDIKKMAAKLEGIEAEIKANSGSSTKKSLEDFKKSRRETVQKVFNRNFAFRLTYDRWVASEASLARKEARSAVDKRCQILVQRFIQLGHSPLDIDLDRLKRRSDVQKNVELTDKVWARLRQNIEPVLRDARERRLEEENKVVRS</sequence>
<evidence type="ECO:0000313" key="4">
    <source>
        <dbReference type="Proteomes" id="UP000567179"/>
    </source>
</evidence>
<accession>A0A8H5BGC5</accession>
<reference evidence="3 4" key="1">
    <citation type="journal article" date="2020" name="ISME J.">
        <title>Uncovering the hidden diversity of litter-decomposition mechanisms in mushroom-forming fungi.</title>
        <authorList>
            <person name="Floudas D."/>
            <person name="Bentzer J."/>
            <person name="Ahren D."/>
            <person name="Johansson T."/>
            <person name="Persson P."/>
            <person name="Tunlid A."/>
        </authorList>
    </citation>
    <scope>NUCLEOTIDE SEQUENCE [LARGE SCALE GENOMIC DNA]</scope>
    <source>
        <strain evidence="3 4">CBS 101986</strain>
    </source>
</reference>
<evidence type="ECO:0000313" key="3">
    <source>
        <dbReference type="EMBL" id="KAF5321667.1"/>
    </source>
</evidence>
<gene>
    <name evidence="3" type="ORF">D9619_000073</name>
</gene>
<protein>
    <recommendedName>
        <fullName evidence="2">F-box domain-containing protein</fullName>
    </recommendedName>
</protein>
<feature type="region of interest" description="Disordered" evidence="1">
    <location>
        <begin position="1"/>
        <end position="53"/>
    </location>
</feature>
<dbReference type="InterPro" id="IPR036047">
    <property type="entry name" value="F-box-like_dom_sf"/>
</dbReference>
<organism evidence="3 4">
    <name type="scientific">Psilocybe cf. subviscida</name>
    <dbReference type="NCBI Taxonomy" id="2480587"/>
    <lineage>
        <taxon>Eukaryota</taxon>
        <taxon>Fungi</taxon>
        <taxon>Dikarya</taxon>
        <taxon>Basidiomycota</taxon>
        <taxon>Agaricomycotina</taxon>
        <taxon>Agaricomycetes</taxon>
        <taxon>Agaricomycetidae</taxon>
        <taxon>Agaricales</taxon>
        <taxon>Agaricineae</taxon>
        <taxon>Strophariaceae</taxon>
        <taxon>Psilocybe</taxon>
    </lineage>
</organism>
<evidence type="ECO:0000259" key="2">
    <source>
        <dbReference type="PROSITE" id="PS50181"/>
    </source>
</evidence>
<keyword evidence="4" id="KW-1185">Reference proteome</keyword>
<dbReference type="Proteomes" id="UP000567179">
    <property type="component" value="Unassembled WGS sequence"/>
</dbReference>
<evidence type="ECO:0000256" key="1">
    <source>
        <dbReference type="SAM" id="MobiDB-lite"/>
    </source>
</evidence>
<dbReference type="AlphaFoldDB" id="A0A8H5BGC5"/>
<dbReference type="EMBL" id="JAACJJ010000028">
    <property type="protein sequence ID" value="KAF5321667.1"/>
    <property type="molecule type" value="Genomic_DNA"/>
</dbReference>
<dbReference type="InterPro" id="IPR001810">
    <property type="entry name" value="F-box_dom"/>
</dbReference>
<dbReference type="SUPFAM" id="SSF81383">
    <property type="entry name" value="F-box domain"/>
    <property type="match status" value="1"/>
</dbReference>
<feature type="domain" description="F-box" evidence="2">
    <location>
        <begin position="62"/>
        <end position="111"/>
    </location>
</feature>
<dbReference type="OrthoDB" id="2322499at2759"/>
<dbReference type="PROSITE" id="PS50181">
    <property type="entry name" value="FBOX"/>
    <property type="match status" value="1"/>
</dbReference>
<proteinExistence type="predicted"/>
<name>A0A8H5BGC5_9AGAR</name>
<comment type="caution">
    <text evidence="3">The sequence shown here is derived from an EMBL/GenBank/DDBJ whole genome shotgun (WGS) entry which is preliminary data.</text>
</comment>